<dbReference type="GO" id="GO:0046872">
    <property type="term" value="F:metal ion binding"/>
    <property type="evidence" value="ECO:0007669"/>
    <property type="project" value="UniProtKB-KW"/>
</dbReference>
<dbReference type="Pfam" id="PF07519">
    <property type="entry name" value="Tannase"/>
    <property type="match status" value="1"/>
</dbReference>
<evidence type="ECO:0000256" key="1">
    <source>
        <dbReference type="ARBA" id="ARBA00006249"/>
    </source>
</evidence>
<protein>
    <recommendedName>
        <fullName evidence="9">Tannase/feruloyl esterase family alpha/beta hydrolase</fullName>
    </recommendedName>
</protein>
<evidence type="ECO:0000313" key="8">
    <source>
        <dbReference type="EMBL" id="SUZ73786.1"/>
    </source>
</evidence>
<dbReference type="SUPFAM" id="SSF53474">
    <property type="entry name" value="alpha/beta-Hydrolases"/>
    <property type="match status" value="1"/>
</dbReference>
<organism evidence="8">
    <name type="scientific">marine metagenome</name>
    <dbReference type="NCBI Taxonomy" id="408172"/>
    <lineage>
        <taxon>unclassified sequences</taxon>
        <taxon>metagenomes</taxon>
        <taxon>ecological metagenomes</taxon>
    </lineage>
</organism>
<dbReference type="GO" id="GO:0052689">
    <property type="term" value="F:carboxylic ester hydrolase activity"/>
    <property type="evidence" value="ECO:0007669"/>
    <property type="project" value="UniProtKB-KW"/>
</dbReference>
<dbReference type="EMBL" id="UINC01001190">
    <property type="protein sequence ID" value="SUZ73786.1"/>
    <property type="molecule type" value="Genomic_DNA"/>
</dbReference>
<dbReference type="InterPro" id="IPR029058">
    <property type="entry name" value="AB_hydrolase_fold"/>
</dbReference>
<evidence type="ECO:0000256" key="5">
    <source>
        <dbReference type="ARBA" id="ARBA00022801"/>
    </source>
</evidence>
<gene>
    <name evidence="8" type="ORF">METZ01_LOCUS26640</name>
</gene>
<keyword evidence="2" id="KW-0719">Serine esterase</keyword>
<evidence type="ECO:0000256" key="2">
    <source>
        <dbReference type="ARBA" id="ARBA00022487"/>
    </source>
</evidence>
<comment type="similarity">
    <text evidence="1">Belongs to the tannase family.</text>
</comment>
<evidence type="ECO:0000256" key="4">
    <source>
        <dbReference type="ARBA" id="ARBA00022729"/>
    </source>
</evidence>
<dbReference type="AlphaFoldDB" id="A0A381Q353"/>
<evidence type="ECO:0000256" key="3">
    <source>
        <dbReference type="ARBA" id="ARBA00022723"/>
    </source>
</evidence>
<keyword evidence="6" id="KW-0106">Calcium</keyword>
<evidence type="ECO:0000256" key="6">
    <source>
        <dbReference type="ARBA" id="ARBA00022837"/>
    </source>
</evidence>
<keyword evidence="3" id="KW-0479">Metal-binding</keyword>
<evidence type="ECO:0008006" key="9">
    <source>
        <dbReference type="Google" id="ProtNLM"/>
    </source>
</evidence>
<evidence type="ECO:0000256" key="7">
    <source>
        <dbReference type="ARBA" id="ARBA00023157"/>
    </source>
</evidence>
<dbReference type="PANTHER" id="PTHR33938:SF15">
    <property type="entry name" value="FERULOYL ESTERASE B-RELATED"/>
    <property type="match status" value="1"/>
</dbReference>
<name>A0A381Q353_9ZZZZ</name>
<sequence length="548" mass="60452">MLRFYSPIVFLLLFVSGSPSLLAQPADQPQEQACKALLYARNLTITSAGIRTNPLSEESYCYVRGIIAPAIHFHAQLPWPENWNGRFLQWGDGGKDGDLDYANHRVAEGYAVTNSNMGHDNSVESGASFAWNNRQAEIDFGYRAVHLTVMAGKYLVNQFYNQAPEYSYFEGCSQGGRQGLMEAQRFPNDFDGIVAGAPAFAYQALNAAGIWNLQRIFRNNLAGNLAVDTNSDGSFNSLKLIEVLHEQVMGKCDANDGITDGIINNPLACDFDPSRDLNDLMCSAGTSTDECFSEDQLQTTIDLYTGPVDDNGNTVYPGKALGSETQWARYYIPYSGNNMGPSKLVGVAGDHMNYLFYEQDPGRTIPDVRDYQYQPRTDGVFPEFHWIDYDINDFYSGKGDLMKSITDAEDPNLTRFLKDRGGKLILYHGWSDTLIVAEDTLDYFNDMVNTTFSGSIAASSENVRLFLAPGMGHCAGGPGPNSWDKLAPLVDWVENDVAPSSIIATHSSNGSVDNERPICAYPQQATYTGPTSGQNNPENWIAENFSCQ</sequence>
<reference evidence="8" key="1">
    <citation type="submission" date="2018-05" db="EMBL/GenBank/DDBJ databases">
        <authorList>
            <person name="Lanie J.A."/>
            <person name="Ng W.-L."/>
            <person name="Kazmierczak K.M."/>
            <person name="Andrzejewski T.M."/>
            <person name="Davidsen T.M."/>
            <person name="Wayne K.J."/>
            <person name="Tettelin H."/>
            <person name="Glass J.I."/>
            <person name="Rusch D."/>
            <person name="Podicherti R."/>
            <person name="Tsui H.-C.T."/>
            <person name="Winkler M.E."/>
        </authorList>
    </citation>
    <scope>NUCLEOTIDE SEQUENCE</scope>
</reference>
<dbReference type="InterPro" id="IPR011118">
    <property type="entry name" value="Tannase/feruloyl_esterase"/>
</dbReference>
<keyword evidence="4" id="KW-0732">Signal</keyword>
<keyword evidence="5" id="KW-0378">Hydrolase</keyword>
<dbReference type="PANTHER" id="PTHR33938">
    <property type="entry name" value="FERULOYL ESTERASE B-RELATED"/>
    <property type="match status" value="1"/>
</dbReference>
<keyword evidence="7" id="KW-1015">Disulfide bond</keyword>
<accession>A0A381Q353</accession>
<proteinExistence type="inferred from homology"/>